<feature type="region of interest" description="Disordered" evidence="1">
    <location>
        <begin position="1"/>
        <end position="126"/>
    </location>
</feature>
<protein>
    <submittedName>
        <fullName evidence="2">Uncharacterized protein</fullName>
    </submittedName>
</protein>
<feature type="compositionally biased region" description="Basic and acidic residues" evidence="1">
    <location>
        <begin position="37"/>
        <end position="59"/>
    </location>
</feature>
<dbReference type="EMBL" id="CADCVR010000038">
    <property type="protein sequence ID" value="CAA9488067.1"/>
    <property type="molecule type" value="Genomic_DNA"/>
</dbReference>
<accession>A0A6J4SB98</accession>
<feature type="non-terminal residue" evidence="2">
    <location>
        <position position="1"/>
    </location>
</feature>
<dbReference type="AlphaFoldDB" id="A0A6J4SB98"/>
<sequence length="126" mass="14413">ETENRPDRRRRAVHPQAHRHHAGRRRGLRAAPGRRRAGSDRDRHRLAAEPGLPRREHAQARRHRRVPRPARPAGGRGRDHRHAHRGGPRRRARRARGGCRPLFDQAVLAAGPAAPGRRDRRRGRGL</sequence>
<name>A0A6J4SB98_9ACTN</name>
<organism evidence="2">
    <name type="scientific">uncultured Solirubrobacteraceae bacterium</name>
    <dbReference type="NCBI Taxonomy" id="1162706"/>
    <lineage>
        <taxon>Bacteria</taxon>
        <taxon>Bacillati</taxon>
        <taxon>Actinomycetota</taxon>
        <taxon>Thermoleophilia</taxon>
        <taxon>Solirubrobacterales</taxon>
        <taxon>Solirubrobacteraceae</taxon>
        <taxon>environmental samples</taxon>
    </lineage>
</organism>
<reference evidence="2" key="1">
    <citation type="submission" date="2020-02" db="EMBL/GenBank/DDBJ databases">
        <authorList>
            <person name="Meier V. D."/>
        </authorList>
    </citation>
    <scope>NUCLEOTIDE SEQUENCE</scope>
    <source>
        <strain evidence="2">AVDCRST_MAG53</strain>
    </source>
</reference>
<evidence type="ECO:0000313" key="2">
    <source>
        <dbReference type="EMBL" id="CAA9488067.1"/>
    </source>
</evidence>
<feature type="non-terminal residue" evidence="2">
    <location>
        <position position="126"/>
    </location>
</feature>
<gene>
    <name evidence="2" type="ORF">AVDCRST_MAG53-1130</name>
</gene>
<proteinExistence type="predicted"/>
<feature type="compositionally biased region" description="Basic residues" evidence="1">
    <location>
        <begin position="78"/>
        <end position="97"/>
    </location>
</feature>
<feature type="compositionally biased region" description="Basic residues" evidence="1">
    <location>
        <begin position="7"/>
        <end position="36"/>
    </location>
</feature>
<evidence type="ECO:0000256" key="1">
    <source>
        <dbReference type="SAM" id="MobiDB-lite"/>
    </source>
</evidence>